<dbReference type="CDD" id="cd21642">
    <property type="entry name" value="ORF8-Ig_Bat_SARS_CoV_Rf1_type-II-like"/>
    <property type="match status" value="1"/>
</dbReference>
<evidence type="ECO:0000313" key="3">
    <source>
        <dbReference type="EMBL" id="AIA62327.1"/>
    </source>
</evidence>
<dbReference type="EMBL" id="KJ473815">
    <property type="protein sequence ID" value="AIA62327.1"/>
    <property type="molecule type" value="Genomic_RNA"/>
</dbReference>
<organism evidence="3 4">
    <name type="scientific">BtRs-BetaCoV/GX2013</name>
    <dbReference type="NCBI Taxonomy" id="1503301"/>
    <lineage>
        <taxon>Viruses</taxon>
        <taxon>Riboviria</taxon>
        <taxon>Orthornavirae</taxon>
        <taxon>Pisuviricota</taxon>
        <taxon>Pisoniviricetes</taxon>
        <taxon>Nidovirales</taxon>
        <taxon>Cornidovirineae</taxon>
        <taxon>Coronaviridae</taxon>
        <taxon>Orthocoronavirinae</taxon>
        <taxon>Betacoronavirus</taxon>
        <taxon>Sarbecovirus</taxon>
        <taxon>Betacoronavirus pandemicum</taxon>
        <taxon>Severe acute respiratory syndrome coronavirus</taxon>
    </lineage>
</organism>
<reference evidence="4" key="1">
    <citation type="submission" date="2014-02" db="EMBL/GenBank/DDBJ databases">
        <title>Bat coronavirus in China.</title>
        <authorList>
            <person name="Yang L."/>
            <person name="Wu Z."/>
            <person name="Jin Q."/>
        </authorList>
    </citation>
    <scope>NUCLEOTIDE SEQUENCE [LARGE SCALE GENOMIC DNA]</scope>
</reference>
<evidence type="ECO:0000313" key="4">
    <source>
        <dbReference type="Proteomes" id="UP000129833"/>
    </source>
</evidence>
<comment type="caution">
    <text evidence="1">Lacks conserved residue(s) required for the propagation of feature annotation.</text>
</comment>
<dbReference type="PROSITE" id="PS51964">
    <property type="entry name" value="SARS_ORF8_IG"/>
    <property type="match status" value="1"/>
</dbReference>
<dbReference type="InterPro" id="IPR022722">
    <property type="entry name" value="ORF8_betacoronavirus"/>
</dbReference>
<dbReference type="Proteomes" id="UP000129833">
    <property type="component" value="Segment"/>
</dbReference>
<dbReference type="Pfam" id="PF12093">
    <property type="entry name" value="bCoV_NS8"/>
    <property type="match status" value="1"/>
</dbReference>
<dbReference type="InterPro" id="IPR044392">
    <property type="entry name" value="ORF8_Bat_SARS_CoV_Rf1-like"/>
</dbReference>
<accession>A0A0U1UYY6</accession>
<evidence type="ECO:0000259" key="2">
    <source>
        <dbReference type="PROSITE" id="PS51964"/>
    </source>
</evidence>
<name>A0A0U1UYY6_SARS</name>
<dbReference type="PROSITE" id="PS51257">
    <property type="entry name" value="PROKAR_LIPOPROTEIN"/>
    <property type="match status" value="1"/>
</dbReference>
<evidence type="ECO:0000256" key="1">
    <source>
        <dbReference type="PROSITE-ProRule" id="PRU01309"/>
    </source>
</evidence>
<dbReference type="InterPro" id="IPR046444">
    <property type="entry name" value="SARS_ORF8_IG"/>
</dbReference>
<protein>
    <recommendedName>
        <fullName evidence="2">SARS ORF8 Ig-like domain-containing protein</fullName>
    </recommendedName>
</protein>
<proteinExistence type="predicted"/>
<feature type="domain" description="SARS ORF8 Ig-like" evidence="2">
    <location>
        <begin position="16"/>
        <end position="120"/>
    </location>
</feature>
<sequence length="122" mass="13770">MKLLIVLTCISLCSCIRTVVQHCASNKPHVLEDPCPTGYQPEWNIRYNTRGNTYSTAWLCALGKVLAFHRWHTMVQTCTPNVTINCQDPAGGALIARCWYLHEGHQTAAFRDVLVVLNKRTN</sequence>